<dbReference type="Proteomes" id="UP000031938">
    <property type="component" value="Unassembled WGS sequence"/>
</dbReference>
<evidence type="ECO:0000313" key="1">
    <source>
        <dbReference type="EMBL" id="KIL49875.1"/>
    </source>
</evidence>
<evidence type="ECO:0000313" key="2">
    <source>
        <dbReference type="Proteomes" id="UP000031938"/>
    </source>
</evidence>
<organism evidence="1 2">
    <name type="scientific">Jeotgalibacillus soli</name>
    <dbReference type="NCBI Taxonomy" id="889306"/>
    <lineage>
        <taxon>Bacteria</taxon>
        <taxon>Bacillati</taxon>
        <taxon>Bacillota</taxon>
        <taxon>Bacilli</taxon>
        <taxon>Bacillales</taxon>
        <taxon>Caryophanaceae</taxon>
        <taxon>Jeotgalibacillus</taxon>
    </lineage>
</organism>
<gene>
    <name evidence="1" type="ORF">KP78_13430</name>
</gene>
<name>A0A0C2RI85_9BACL</name>
<protein>
    <submittedName>
        <fullName evidence="1">Uncharacterized protein</fullName>
    </submittedName>
</protein>
<dbReference type="EMBL" id="JXRP01000009">
    <property type="protein sequence ID" value="KIL49875.1"/>
    <property type="molecule type" value="Genomic_DNA"/>
</dbReference>
<comment type="caution">
    <text evidence="1">The sequence shown here is derived from an EMBL/GenBank/DDBJ whole genome shotgun (WGS) entry which is preliminary data.</text>
</comment>
<dbReference type="PATRIC" id="fig|889306.3.peg.1352"/>
<dbReference type="STRING" id="889306.KP78_13430"/>
<reference evidence="1 2" key="1">
    <citation type="submission" date="2015-01" db="EMBL/GenBank/DDBJ databases">
        <title>Genome sequencing of Jeotgalibacillus soli.</title>
        <authorList>
            <person name="Goh K.M."/>
            <person name="Chan K.-G."/>
            <person name="Yaakop A.S."/>
            <person name="Ee R."/>
            <person name="Gan H.M."/>
            <person name="Chan C.S."/>
        </authorList>
    </citation>
    <scope>NUCLEOTIDE SEQUENCE [LARGE SCALE GENOMIC DNA]</scope>
    <source>
        <strain evidence="1 2">P9</strain>
    </source>
</reference>
<keyword evidence="2" id="KW-1185">Reference proteome</keyword>
<dbReference type="AlphaFoldDB" id="A0A0C2RI85"/>
<sequence length="37" mass="4225">MLNGETPLILNFYSVAIILVLTSKPTKYLLNANWEFP</sequence>
<proteinExistence type="predicted"/>
<accession>A0A0C2RI85</accession>